<gene>
    <name evidence="2" type="ordered locus">PMI0179</name>
</gene>
<keyword evidence="3" id="KW-1185">Reference proteome</keyword>
<keyword evidence="1" id="KW-1133">Transmembrane helix</keyword>
<dbReference type="EMBL" id="AM942759">
    <property type="protein sequence ID" value="CAR40542.1"/>
    <property type="molecule type" value="Genomic_DNA"/>
</dbReference>
<dbReference type="HOGENOM" id="CLU_2882331_0_0_6"/>
<protein>
    <submittedName>
        <fullName evidence="2">Membrane protein</fullName>
    </submittedName>
</protein>
<evidence type="ECO:0000256" key="1">
    <source>
        <dbReference type="SAM" id="Phobius"/>
    </source>
</evidence>
<name>B4EUB7_PROMH</name>
<sequence length="63" mass="7560">MMKNFFVSILDSIRYSVIAFFLLAMFRLPESSFVAGLLFSLLLLLYLKKIYYYLRKATYKIFK</sequence>
<dbReference type="Proteomes" id="UP000008319">
    <property type="component" value="Chromosome"/>
</dbReference>
<proteinExistence type="predicted"/>
<reference evidence="2 3" key="1">
    <citation type="journal article" date="2008" name="J. Bacteriol.">
        <title>Complete genome sequence of uropathogenic Proteus mirabilis, a master of both adherence and motility.</title>
        <authorList>
            <person name="Pearson M.M."/>
            <person name="Sebaihia M."/>
            <person name="Churcher C."/>
            <person name="Quail M.A."/>
            <person name="Seshasayee A.S."/>
            <person name="Luscombe N.M."/>
            <person name="Abdellah Z."/>
            <person name="Arrosmith C."/>
            <person name="Atkin B."/>
            <person name="Chillingworth T."/>
            <person name="Hauser H."/>
            <person name="Jagels K."/>
            <person name="Moule S."/>
            <person name="Mungall K."/>
            <person name="Norbertczak H."/>
            <person name="Rabbinowitsch E."/>
            <person name="Walker D."/>
            <person name="Whithead S."/>
            <person name="Thomson N.R."/>
            <person name="Rather P.N."/>
            <person name="Parkhill J."/>
            <person name="Mobley H.L."/>
        </authorList>
    </citation>
    <scope>NUCLEOTIDE SEQUENCE [LARGE SCALE GENOMIC DNA]</scope>
    <source>
        <strain evidence="2 3">HI4320</strain>
    </source>
</reference>
<evidence type="ECO:0000313" key="3">
    <source>
        <dbReference type="Proteomes" id="UP000008319"/>
    </source>
</evidence>
<organism evidence="2 3">
    <name type="scientific">Proteus mirabilis (strain HI4320)</name>
    <dbReference type="NCBI Taxonomy" id="529507"/>
    <lineage>
        <taxon>Bacteria</taxon>
        <taxon>Pseudomonadati</taxon>
        <taxon>Pseudomonadota</taxon>
        <taxon>Gammaproteobacteria</taxon>
        <taxon>Enterobacterales</taxon>
        <taxon>Morganellaceae</taxon>
        <taxon>Proteus</taxon>
    </lineage>
</organism>
<accession>B4EUB7</accession>
<evidence type="ECO:0000313" key="2">
    <source>
        <dbReference type="EMBL" id="CAR40542.1"/>
    </source>
</evidence>
<dbReference type="EnsemblBacteria" id="CAR40542">
    <property type="protein sequence ID" value="CAR40542"/>
    <property type="gene ID" value="PMI0179"/>
</dbReference>
<feature type="transmembrane region" description="Helical" evidence="1">
    <location>
        <begin position="34"/>
        <end position="54"/>
    </location>
</feature>
<feature type="transmembrane region" description="Helical" evidence="1">
    <location>
        <begin position="12"/>
        <end position="28"/>
    </location>
</feature>
<dbReference type="AlphaFoldDB" id="B4EUB7"/>
<dbReference type="KEGG" id="pmr:PMI0179"/>
<keyword evidence="1" id="KW-0472">Membrane</keyword>
<keyword evidence="1" id="KW-0812">Transmembrane</keyword>